<dbReference type="AlphaFoldDB" id="A0A6P8B193"/>
<reference evidence="2" key="3">
    <citation type="submission" date="2025-08" db="UniProtKB">
        <authorList>
            <consortium name="RefSeq"/>
        </authorList>
    </citation>
    <scope>IDENTIFICATION</scope>
    <source>
        <strain evidence="2">NI907</strain>
    </source>
</reference>
<proteinExistence type="predicted"/>
<name>A0A6P8B193_PYRGI</name>
<sequence>EKAALLERQRHNRERCRCCDLRLSRFHPPFVLLL</sequence>
<dbReference type="GeneID" id="41961989"/>
<feature type="non-terminal residue" evidence="2">
    <location>
        <position position="1"/>
    </location>
</feature>
<evidence type="ECO:0000313" key="1">
    <source>
        <dbReference type="Proteomes" id="UP000515153"/>
    </source>
</evidence>
<dbReference type="RefSeq" id="XP_030980943.1">
    <property type="nucleotide sequence ID" value="XM_031127080.1"/>
</dbReference>
<reference evidence="2" key="2">
    <citation type="submission" date="2019-10" db="EMBL/GenBank/DDBJ databases">
        <authorList>
            <consortium name="NCBI Genome Project"/>
        </authorList>
    </citation>
    <scope>NUCLEOTIDE SEQUENCE</scope>
    <source>
        <strain evidence="2">NI907</strain>
    </source>
</reference>
<reference evidence="2" key="1">
    <citation type="journal article" date="2019" name="Mol. Biol. Evol.">
        <title>Blast fungal genomes show frequent chromosomal changes, gene gains and losses, and effector gene turnover.</title>
        <authorList>
            <person name="Gomez Luciano L.B."/>
            <person name="Jason Tsai I."/>
            <person name="Chuma I."/>
            <person name="Tosa Y."/>
            <person name="Chen Y.H."/>
            <person name="Li J.Y."/>
            <person name="Li M.Y."/>
            <person name="Jade Lu M.Y."/>
            <person name="Nakayashiki H."/>
            <person name="Li W.H."/>
        </authorList>
    </citation>
    <scope>NUCLEOTIDE SEQUENCE</scope>
    <source>
        <strain evidence="2">NI907</strain>
    </source>
</reference>
<dbReference type="Proteomes" id="UP000515153">
    <property type="component" value="Unplaced"/>
</dbReference>
<evidence type="ECO:0000313" key="2">
    <source>
        <dbReference type="RefSeq" id="XP_030980943.1"/>
    </source>
</evidence>
<organism evidence="1 2">
    <name type="scientific">Pyricularia grisea</name>
    <name type="common">Crabgrass-specific blast fungus</name>
    <name type="synonym">Magnaporthe grisea</name>
    <dbReference type="NCBI Taxonomy" id="148305"/>
    <lineage>
        <taxon>Eukaryota</taxon>
        <taxon>Fungi</taxon>
        <taxon>Dikarya</taxon>
        <taxon>Ascomycota</taxon>
        <taxon>Pezizomycotina</taxon>
        <taxon>Sordariomycetes</taxon>
        <taxon>Sordariomycetidae</taxon>
        <taxon>Magnaporthales</taxon>
        <taxon>Pyriculariaceae</taxon>
        <taxon>Pyricularia</taxon>
    </lineage>
</organism>
<keyword evidence="1" id="KW-1185">Reference proteome</keyword>
<accession>A0A6P8B193</accession>
<dbReference type="KEGG" id="pgri:PgNI_07063"/>
<gene>
    <name evidence="2" type="ORF">PgNI_07063</name>
</gene>
<protein>
    <submittedName>
        <fullName evidence="2">Uncharacterized protein</fullName>
    </submittedName>
</protein>